<dbReference type="Pfam" id="PF22725">
    <property type="entry name" value="GFO_IDH_MocA_C3"/>
    <property type="match status" value="1"/>
</dbReference>
<name>A0A371NRA2_9MICO</name>
<dbReference type="RefSeq" id="WP_116243181.1">
    <property type="nucleotide sequence ID" value="NZ_QUAB01000047.1"/>
</dbReference>
<dbReference type="InterPro" id="IPR036291">
    <property type="entry name" value="NAD(P)-bd_dom_sf"/>
</dbReference>
<dbReference type="GO" id="GO:0016491">
    <property type="term" value="F:oxidoreductase activity"/>
    <property type="evidence" value="ECO:0007669"/>
    <property type="project" value="UniProtKB-KW"/>
</dbReference>
<organism evidence="5 6">
    <name type="scientific">Microbacterium bovistercoris</name>
    <dbReference type="NCBI Taxonomy" id="2293570"/>
    <lineage>
        <taxon>Bacteria</taxon>
        <taxon>Bacillati</taxon>
        <taxon>Actinomycetota</taxon>
        <taxon>Actinomycetes</taxon>
        <taxon>Micrococcales</taxon>
        <taxon>Microbacteriaceae</taxon>
        <taxon>Microbacterium</taxon>
    </lineage>
</organism>
<evidence type="ECO:0000313" key="5">
    <source>
        <dbReference type="EMBL" id="REJ04239.1"/>
    </source>
</evidence>
<dbReference type="Pfam" id="PF01408">
    <property type="entry name" value="GFO_IDH_MocA"/>
    <property type="match status" value="1"/>
</dbReference>
<dbReference type="Gene3D" id="3.40.50.720">
    <property type="entry name" value="NAD(P)-binding Rossmann-like Domain"/>
    <property type="match status" value="1"/>
</dbReference>
<dbReference type="InterPro" id="IPR050463">
    <property type="entry name" value="Gfo/Idh/MocA_oxidrdct_glycsds"/>
</dbReference>
<evidence type="ECO:0000259" key="4">
    <source>
        <dbReference type="Pfam" id="PF22725"/>
    </source>
</evidence>
<dbReference type="PANTHER" id="PTHR43818:SF11">
    <property type="entry name" value="BCDNA.GH03377"/>
    <property type="match status" value="1"/>
</dbReference>
<evidence type="ECO:0000256" key="1">
    <source>
        <dbReference type="ARBA" id="ARBA00023002"/>
    </source>
</evidence>
<protein>
    <submittedName>
        <fullName evidence="5">Gfo/Idh/MocA family oxidoreductase</fullName>
    </submittedName>
</protein>
<sequence length="369" mass="38485">MTTDVIRAAVGTIRAGILGAGFMARVHADATRAVGGDLVAIAASTPSRSALAATTVGAQRAALSADELIAAPDVDLVHVCTPNSTHSGFAAAALGAGKHVVCEKPLALSADDAARLSALAADSGRVAAVPFVYRYHPMVREARARVQRGALGALLTLDCAYLQDWMLLPTDDDWRASAELGGPSRAFADIGSHLCDLIEFVIGERIAALSARTRTVFGERDGHVVDNEDIAALLVQTASGAVGTVLISQMAAGRKNALTVELHGSHESIRFQQERPEELWIGGRTESRLLLRDPAMSSPDSARLQRVPAGHPMGYLDAFTSFMGDVHSAIAGEQPDGLPTFADGLRAAVLTEAVLASAAEGGRTVEVRG</sequence>
<keyword evidence="6" id="KW-1185">Reference proteome</keyword>
<dbReference type="EMBL" id="QUAB01000047">
    <property type="protein sequence ID" value="REJ04239.1"/>
    <property type="molecule type" value="Genomic_DNA"/>
</dbReference>
<dbReference type="InterPro" id="IPR055170">
    <property type="entry name" value="GFO_IDH_MocA-like_dom"/>
</dbReference>
<dbReference type="InterPro" id="IPR000683">
    <property type="entry name" value="Gfo/Idh/MocA-like_OxRdtase_N"/>
</dbReference>
<dbReference type="OrthoDB" id="9792085at2"/>
<dbReference type="SUPFAM" id="SSF55347">
    <property type="entry name" value="Glyceraldehyde-3-phosphate dehydrogenase-like, C-terminal domain"/>
    <property type="match status" value="1"/>
</dbReference>
<comment type="caution">
    <text evidence="5">The sequence shown here is derived from an EMBL/GenBank/DDBJ whole genome shotgun (WGS) entry which is preliminary data.</text>
</comment>
<reference evidence="5 6" key="1">
    <citation type="submission" date="2018-08" db="EMBL/GenBank/DDBJ databases">
        <title>Isolation, diversity and antifungal activity of Actinobacteria from cow dung.</title>
        <authorList>
            <person name="Ling L."/>
        </authorList>
    </citation>
    <scope>NUCLEOTIDE SEQUENCE [LARGE SCALE GENOMIC DNA]</scope>
    <source>
        <strain evidence="5 6">NEAU-LLE</strain>
    </source>
</reference>
<dbReference type="GO" id="GO:0000166">
    <property type="term" value="F:nucleotide binding"/>
    <property type="evidence" value="ECO:0007669"/>
    <property type="project" value="InterPro"/>
</dbReference>
<dbReference type="PANTHER" id="PTHR43818">
    <property type="entry name" value="BCDNA.GH03377"/>
    <property type="match status" value="1"/>
</dbReference>
<dbReference type="SUPFAM" id="SSF51735">
    <property type="entry name" value="NAD(P)-binding Rossmann-fold domains"/>
    <property type="match status" value="1"/>
</dbReference>
<keyword evidence="1" id="KW-0560">Oxidoreductase</keyword>
<proteinExistence type="predicted"/>
<feature type="domain" description="Gfo/Idh/MocA-like oxidoreductase N-terminal" evidence="3">
    <location>
        <begin position="13"/>
        <end position="129"/>
    </location>
</feature>
<accession>A0A371NRA2</accession>
<dbReference type="AlphaFoldDB" id="A0A371NRA2"/>
<keyword evidence="2" id="KW-0520">NAD</keyword>
<dbReference type="Proteomes" id="UP000262172">
    <property type="component" value="Unassembled WGS sequence"/>
</dbReference>
<evidence type="ECO:0000259" key="3">
    <source>
        <dbReference type="Pfam" id="PF01408"/>
    </source>
</evidence>
<dbReference type="Gene3D" id="3.30.360.10">
    <property type="entry name" value="Dihydrodipicolinate Reductase, domain 2"/>
    <property type="match status" value="1"/>
</dbReference>
<gene>
    <name evidence="5" type="ORF">DY023_15150</name>
</gene>
<evidence type="ECO:0000313" key="6">
    <source>
        <dbReference type="Proteomes" id="UP000262172"/>
    </source>
</evidence>
<feature type="domain" description="GFO/IDH/MocA-like oxidoreductase" evidence="4">
    <location>
        <begin position="139"/>
        <end position="270"/>
    </location>
</feature>
<evidence type="ECO:0000256" key="2">
    <source>
        <dbReference type="ARBA" id="ARBA00023027"/>
    </source>
</evidence>